<dbReference type="GeneID" id="5231255"/>
<dbReference type="CDD" id="cd03806">
    <property type="entry name" value="GT4_ALG11-like"/>
    <property type="match status" value="1"/>
</dbReference>
<keyword evidence="9" id="KW-1133">Transmembrane helix</keyword>
<dbReference type="STRING" id="379508.A5E5I6"/>
<proteinExistence type="inferred from homology"/>
<evidence type="ECO:0000256" key="6">
    <source>
        <dbReference type="ARBA" id="ARBA00022679"/>
    </source>
</evidence>
<dbReference type="Gene3D" id="3.40.50.2000">
    <property type="entry name" value="Glycogen Phosphorylase B"/>
    <property type="match status" value="1"/>
</dbReference>
<dbReference type="GO" id="GO:0004377">
    <property type="term" value="F:GDP-Man:Man(3)GlcNAc(2)-PP-Dol alpha-1,2-mannosyltransferase activity"/>
    <property type="evidence" value="ECO:0007669"/>
    <property type="project" value="UniProtKB-UniRule"/>
</dbReference>
<keyword evidence="8 12" id="KW-0256">Endoplasmic reticulum</keyword>
<keyword evidence="7" id="KW-0812">Transmembrane</keyword>
<keyword evidence="10" id="KW-0472">Membrane</keyword>
<dbReference type="VEuPathDB" id="FungiDB:LELG_04875"/>
<accession>A5E5I6</accession>
<evidence type="ECO:0000256" key="3">
    <source>
        <dbReference type="ARBA" id="ARBA00012645"/>
    </source>
</evidence>
<evidence type="ECO:0000313" key="17">
    <source>
        <dbReference type="Proteomes" id="UP000001996"/>
    </source>
</evidence>
<feature type="chain" id="PRO_5002681781" description="GDP-Man:Man(3)GlcNAc(2)-PP-Dol alpha-1,2-mannosyltransferase" evidence="13">
    <location>
        <begin position="21"/>
        <end position="633"/>
    </location>
</feature>
<dbReference type="AlphaFoldDB" id="A5E5I6"/>
<dbReference type="PANTHER" id="PTHR45919">
    <property type="entry name" value="GDP-MAN:MAN(3)GLCNAC(2)-PP-DOL ALPHA-1,2-MANNOSYLTRANSFERASE"/>
    <property type="match status" value="1"/>
</dbReference>
<evidence type="ECO:0000256" key="4">
    <source>
        <dbReference type="ARBA" id="ARBA00022018"/>
    </source>
</evidence>
<evidence type="ECO:0000256" key="7">
    <source>
        <dbReference type="ARBA" id="ARBA00022692"/>
    </source>
</evidence>
<feature type="domain" description="Glycosyl transferase family 1" evidence="14">
    <location>
        <begin position="364"/>
        <end position="507"/>
    </location>
</feature>
<dbReference type="InParanoid" id="A5E5I6"/>
<evidence type="ECO:0000256" key="12">
    <source>
        <dbReference type="RuleBase" id="RU367051"/>
    </source>
</evidence>
<keyword evidence="5 12" id="KW-0328">Glycosyltransferase</keyword>
<comment type="similarity">
    <text evidence="12">Belongs to the glycosyltransferase group 1 family. Glycosyltransferase 4 subfamily.</text>
</comment>
<dbReference type="Pfam" id="PF00534">
    <property type="entry name" value="Glycos_transf_1"/>
    <property type="match status" value="1"/>
</dbReference>
<feature type="signal peptide" evidence="13">
    <location>
        <begin position="1"/>
        <end position="20"/>
    </location>
</feature>
<evidence type="ECO:0000259" key="14">
    <source>
        <dbReference type="Pfam" id="PF00534"/>
    </source>
</evidence>
<dbReference type="InterPro" id="IPR001296">
    <property type="entry name" value="Glyco_trans_1"/>
</dbReference>
<evidence type="ECO:0000256" key="10">
    <source>
        <dbReference type="ARBA" id="ARBA00023136"/>
    </source>
</evidence>
<reference evidence="16 17" key="1">
    <citation type="journal article" date="2009" name="Nature">
        <title>Evolution of pathogenicity and sexual reproduction in eight Candida genomes.</title>
        <authorList>
            <person name="Butler G."/>
            <person name="Rasmussen M.D."/>
            <person name="Lin M.F."/>
            <person name="Santos M.A."/>
            <person name="Sakthikumar S."/>
            <person name="Munro C.A."/>
            <person name="Rheinbay E."/>
            <person name="Grabherr M."/>
            <person name="Forche A."/>
            <person name="Reedy J.L."/>
            <person name="Agrafioti I."/>
            <person name="Arnaud M.B."/>
            <person name="Bates S."/>
            <person name="Brown A.J."/>
            <person name="Brunke S."/>
            <person name="Costanzo M.C."/>
            <person name="Fitzpatrick D.A."/>
            <person name="de Groot P.W."/>
            <person name="Harris D."/>
            <person name="Hoyer L.L."/>
            <person name="Hube B."/>
            <person name="Klis F.M."/>
            <person name="Kodira C."/>
            <person name="Lennard N."/>
            <person name="Logue M.E."/>
            <person name="Martin R."/>
            <person name="Neiman A.M."/>
            <person name="Nikolaou E."/>
            <person name="Quail M.A."/>
            <person name="Quinn J."/>
            <person name="Santos M.C."/>
            <person name="Schmitzberger F.F."/>
            <person name="Sherlock G."/>
            <person name="Shah P."/>
            <person name="Silverstein K.A."/>
            <person name="Skrzypek M.S."/>
            <person name="Soll D."/>
            <person name="Staggs R."/>
            <person name="Stansfield I."/>
            <person name="Stumpf M.P."/>
            <person name="Sudbery P.E."/>
            <person name="Srikantha T."/>
            <person name="Zeng Q."/>
            <person name="Berman J."/>
            <person name="Berriman M."/>
            <person name="Heitman J."/>
            <person name="Gow N.A."/>
            <person name="Lorenz M.C."/>
            <person name="Birren B.W."/>
            <person name="Kellis M."/>
            <person name="Cuomo C.A."/>
        </authorList>
    </citation>
    <scope>NUCLEOTIDE SEQUENCE [LARGE SCALE GENOMIC DNA]</scope>
    <source>
        <strain evidence="17">ATCC 11503 / BCRC 21390 / CBS 2605 / JCM 1781 / NBRC 1676 / NRRL YB-4239</strain>
    </source>
</reference>
<dbReference type="Pfam" id="PF15924">
    <property type="entry name" value="ALG11_N"/>
    <property type="match status" value="1"/>
</dbReference>
<comment type="subcellular location">
    <subcellularLocation>
        <location evidence="1">Endoplasmic reticulum membrane</location>
        <topology evidence="1">Single-pass membrane protein</topology>
    </subcellularLocation>
</comment>
<dbReference type="GO" id="GO:0006488">
    <property type="term" value="P:dolichol-linked oligosaccharide biosynthetic process"/>
    <property type="evidence" value="ECO:0007669"/>
    <property type="project" value="EnsemblFungi"/>
</dbReference>
<evidence type="ECO:0000256" key="11">
    <source>
        <dbReference type="ARBA" id="ARBA00045065"/>
    </source>
</evidence>
<dbReference type="GO" id="GO:0005789">
    <property type="term" value="C:endoplasmic reticulum membrane"/>
    <property type="evidence" value="ECO:0007669"/>
    <property type="project" value="UniProtKB-SubCell"/>
</dbReference>
<gene>
    <name evidence="16" type="ORF">LELG_04875</name>
</gene>
<keyword evidence="13" id="KW-0732">Signal</keyword>
<evidence type="ECO:0000313" key="16">
    <source>
        <dbReference type="EMBL" id="EDK46694.1"/>
    </source>
</evidence>
<dbReference type="EMBL" id="CH981530">
    <property type="protein sequence ID" value="EDK46694.1"/>
    <property type="molecule type" value="Genomic_DNA"/>
</dbReference>
<dbReference type="FunCoup" id="A5E5I6">
    <property type="interactions" value="398"/>
</dbReference>
<dbReference type="HOGENOM" id="CLU_017896_1_1_1"/>
<comment type="catalytic activity">
    <reaction evidence="11 12">
        <text>an alpha-D-Man-(1-&gt;3)-[alpha-D-Man-(1-&gt;6)]-beta-D-Man-(1-&gt;4)-beta-D-GlcNAc-(1-&gt;4)-alpha-D-GlcNAc-diphospho-di-trans,poly-cis-dolichol + 2 GDP-alpha-D-mannose = an alpha-D-Man-(1-&gt;2)-alpha-D-Man-(1-&gt;2)-alpha-D-Man-(1-&gt;3)-[alpha-D-Man-(1-&gt;6)]-beta-D-Man-(1-&gt;4)-beta-D-GlcNAc-(1-&gt;4)-alpha-D-GlcNAc-diphospho-di-trans,poly-cis-dolichol + 2 GDP + 2 H(+)</text>
        <dbReference type="Rhea" id="RHEA:29523"/>
        <dbReference type="Rhea" id="RHEA-COMP:19515"/>
        <dbReference type="Rhea" id="RHEA-COMP:19516"/>
        <dbReference type="ChEBI" id="CHEBI:15378"/>
        <dbReference type="ChEBI" id="CHEBI:57527"/>
        <dbReference type="ChEBI" id="CHEBI:58189"/>
        <dbReference type="ChEBI" id="CHEBI:132511"/>
        <dbReference type="ChEBI" id="CHEBI:132515"/>
        <dbReference type="EC" id="2.4.1.131"/>
    </reaction>
    <physiologicalReaction direction="left-to-right" evidence="11 12">
        <dbReference type="Rhea" id="RHEA:29524"/>
    </physiologicalReaction>
</comment>
<dbReference type="EC" id="2.4.1.131" evidence="3 12"/>
<dbReference type="Proteomes" id="UP000001996">
    <property type="component" value="Unassembled WGS sequence"/>
</dbReference>
<evidence type="ECO:0000256" key="5">
    <source>
        <dbReference type="ARBA" id="ARBA00022676"/>
    </source>
</evidence>
<dbReference type="OMA" id="WKHFTLI"/>
<dbReference type="UniPathway" id="UPA00378"/>
<evidence type="ECO:0000256" key="9">
    <source>
        <dbReference type="ARBA" id="ARBA00022989"/>
    </source>
</evidence>
<organism evidence="16 17">
    <name type="scientific">Lodderomyces elongisporus (strain ATCC 11503 / CBS 2605 / JCM 1781 / NBRC 1676 / NRRL YB-4239)</name>
    <name type="common">Yeast</name>
    <name type="synonym">Saccharomyces elongisporus</name>
    <dbReference type="NCBI Taxonomy" id="379508"/>
    <lineage>
        <taxon>Eukaryota</taxon>
        <taxon>Fungi</taxon>
        <taxon>Dikarya</taxon>
        <taxon>Ascomycota</taxon>
        <taxon>Saccharomycotina</taxon>
        <taxon>Pichiomycetes</taxon>
        <taxon>Debaryomycetaceae</taxon>
        <taxon>Candida/Lodderomyces clade</taxon>
        <taxon>Lodderomyces</taxon>
    </lineage>
</organism>
<comment type="function">
    <text evidence="12">GDP-Man:Man(3)GlcNAc(2)-PP-Dol alpha-1,2-mannosyltransferase that operates in the biosynthetic pathway of dolichol-linked oligosaccharides, the glycan precursors employed in protein asparagine (N)-glycosylation. The assembly of dolichol-linked oligosaccharides begins on the cytosolic side of the endoplasmic reticulum membrane and finishes in its lumen. The sequential addition of sugars to dolichol pyrophosphate produces dolichol-linked oligosaccharides containing fourteen sugars, including two GlcNAcs, nine mannoses and three glucoses. Once assembled, the oligosaccharide is transferred from the lipid to nascent proteins by oligosaccharyltransferases. Catalyzes, on the cytoplasmic face of the endoplasmic reticulum, the addition of the fourth and fifth mannose residues to the dolichol-linked oligosaccharide chain, to produce Man(5)GlcNAc(2)-PP-dolichol core oligosaccharide.</text>
</comment>
<protein>
    <recommendedName>
        <fullName evidence="4 12">GDP-Man:Man(3)GlcNAc(2)-PP-Dol alpha-1,2-mannosyltransferase</fullName>
        <ecNumber evidence="3 12">2.4.1.131</ecNumber>
    </recommendedName>
</protein>
<dbReference type="InterPro" id="IPR031814">
    <property type="entry name" value="ALG11_N"/>
</dbReference>
<evidence type="ECO:0000256" key="2">
    <source>
        <dbReference type="ARBA" id="ARBA00004922"/>
    </source>
</evidence>
<dbReference type="PANTHER" id="PTHR45919:SF1">
    <property type="entry name" value="GDP-MAN:MAN(3)GLCNAC(2)-PP-DOL ALPHA-1,2-MANNOSYLTRANSFERASE"/>
    <property type="match status" value="1"/>
</dbReference>
<evidence type="ECO:0000256" key="13">
    <source>
        <dbReference type="SAM" id="SignalP"/>
    </source>
</evidence>
<comment type="pathway">
    <text evidence="2 12">Protein modification; protein glycosylation.</text>
</comment>
<evidence type="ECO:0000256" key="8">
    <source>
        <dbReference type="ARBA" id="ARBA00022824"/>
    </source>
</evidence>
<dbReference type="SUPFAM" id="SSF53756">
    <property type="entry name" value="UDP-Glycosyltransferase/glycogen phosphorylase"/>
    <property type="match status" value="1"/>
</dbReference>
<evidence type="ECO:0000256" key="1">
    <source>
        <dbReference type="ARBA" id="ARBA00004389"/>
    </source>
</evidence>
<keyword evidence="17" id="KW-1185">Reference proteome</keyword>
<feature type="domain" description="ALG11 mannosyltransferase N-terminal" evidence="15">
    <location>
        <begin position="110"/>
        <end position="317"/>
    </location>
</feature>
<dbReference type="eggNOG" id="KOG1387">
    <property type="taxonomic scope" value="Eukaryota"/>
</dbReference>
<dbReference type="OrthoDB" id="2276068at2759"/>
<dbReference type="KEGG" id="lel:PVL30_005597"/>
<sequence>MWLILGVALAIYFLHQVVHSVLPHFFLVPPQRWQDQFLKVLNYAKPIYLTTTYKRSSVRRRLILASFVPSYYTNYRNNKLKIAPRDVEAKEEFMRETRRRDVDDPQRRLLYGFFHPYANNGGGGEKVLWEAVKATLNANSKNICVIYTTNLDAEPLEILGKTESKFQITGLDSSRIVFIYLRRFGHLIDSAYWKRFTIIGQLFGTGLLSLEACFEVSPDVWVDTMGLPSSFLVANKVLKIPIIAYVHYPILQEDMFNKLKYQKLGEVLHIRSINDFIAYGKFLYWTALYYFYVYLGSLVDITLANGSWTYSHLDKIWSFNKALGNKLEVLYPPCGTEYLTSTASTTAPSIAPATAPAISLLKKDKLEVRENKLLYLAQFRPEKRHILVLKEYQQFLANEFPNVETSKGNGSIPTLVFAGSCRTSDDTATLEFLKLQVEMLKLEQFVTFEVDIPYSRVVELLTTCKFGLNAMWNEHFGIGVVEYMAKGCIPIVHASAGPYLDIVGAKTNSEQLQQSQPQPGFFFKSYADPDFDPKLQEPEDENGKLAFQVNGKRVLFSTLENLLQDIFVLNSINADALGFEEKLRNMRLQGQELVREKFSNAKFDASWTHHLETLDILEKEYRNERRGKLEKVY</sequence>
<keyword evidence="6 12" id="KW-0808">Transferase</keyword>
<name>A5E5I6_LODEL</name>
<evidence type="ECO:0000259" key="15">
    <source>
        <dbReference type="Pfam" id="PF15924"/>
    </source>
</evidence>
<dbReference type="InterPro" id="IPR038013">
    <property type="entry name" value="ALG11"/>
</dbReference>